<gene>
    <name evidence="1" type="ordered locus">Npun_F4572</name>
</gene>
<organism evidence="1 2">
    <name type="scientific">Nostoc punctiforme (strain ATCC 29133 / PCC 73102)</name>
    <dbReference type="NCBI Taxonomy" id="63737"/>
    <lineage>
        <taxon>Bacteria</taxon>
        <taxon>Bacillati</taxon>
        <taxon>Cyanobacteriota</taxon>
        <taxon>Cyanophyceae</taxon>
        <taxon>Nostocales</taxon>
        <taxon>Nostocaceae</taxon>
        <taxon>Nostoc</taxon>
    </lineage>
</organism>
<proteinExistence type="predicted"/>
<dbReference type="HOGENOM" id="CLU_1702447_0_0_3"/>
<keyword evidence="2" id="KW-1185">Reference proteome</keyword>
<accession>B2IWS6</accession>
<dbReference type="STRING" id="63737.Npun_F4572"/>
<dbReference type="EnsemblBacteria" id="ACC82932">
    <property type="protein sequence ID" value="ACC82932"/>
    <property type="gene ID" value="Npun_F4572"/>
</dbReference>
<reference evidence="1 2" key="2">
    <citation type="journal article" date="2013" name="Plant Physiol.">
        <title>A Nostoc punctiforme Sugar Transporter Necessary to Establish a Cyanobacterium-Plant Symbiosis.</title>
        <authorList>
            <person name="Ekman M."/>
            <person name="Picossi S."/>
            <person name="Campbell E.L."/>
            <person name="Meeks J.C."/>
            <person name="Flores E."/>
        </authorList>
    </citation>
    <scope>NUCLEOTIDE SEQUENCE [LARGE SCALE GENOMIC DNA]</scope>
    <source>
        <strain evidence="2">ATCC 29133 / PCC 73102</strain>
    </source>
</reference>
<dbReference type="KEGG" id="npu:Npun_F4572"/>
<reference evidence="2" key="1">
    <citation type="submission" date="2008-04" db="EMBL/GenBank/DDBJ databases">
        <title>Complete sequence of chromosome of Nostoc punctiforme ATCC 29133.</title>
        <authorList>
            <consortium name="US DOE Joint Genome Institute"/>
            <person name="Copeland A."/>
            <person name="Lucas S."/>
            <person name="Lapidus A."/>
            <person name="Glavina del Rio T."/>
            <person name="Dalin E."/>
            <person name="Tice H."/>
            <person name="Pitluck S."/>
            <person name="Chain P."/>
            <person name="Malfatti S."/>
            <person name="Shin M."/>
            <person name="Vergez L."/>
            <person name="Schmutz J."/>
            <person name="Larimer F."/>
            <person name="Land M."/>
            <person name="Hauser L."/>
            <person name="Kyrpides N."/>
            <person name="Kim E."/>
            <person name="Meeks J.C."/>
            <person name="Elhai J."/>
            <person name="Campbell E.L."/>
            <person name="Thiel T."/>
            <person name="Longmire J."/>
            <person name="Potts M."/>
            <person name="Atlas R."/>
        </authorList>
    </citation>
    <scope>NUCLEOTIDE SEQUENCE [LARGE SCALE GENOMIC DNA]</scope>
    <source>
        <strain evidence="2">ATCC 29133 / PCC 73102</strain>
    </source>
</reference>
<evidence type="ECO:0000313" key="2">
    <source>
        <dbReference type="Proteomes" id="UP000001191"/>
    </source>
</evidence>
<name>B2IWS6_NOSP7</name>
<dbReference type="EMBL" id="CP001037">
    <property type="protein sequence ID" value="ACC82932.1"/>
    <property type="molecule type" value="Genomic_DNA"/>
</dbReference>
<dbReference type="Proteomes" id="UP000001191">
    <property type="component" value="Chromosome"/>
</dbReference>
<sequence>MGKKQGSRGQGEMREMRGNYLTSFFPNSHFHIACAKIKPNLRAKAKWSLYPSQESKTIKPIRQGDVILLPVQQIEGQKIPHLTLVEGEVTGHKHRITEGNAELYDQDSTLYLRVFSESALLAHEEHKAISIPQGAWMVKIQREYEPEGWRYVAD</sequence>
<dbReference type="PhylomeDB" id="B2IWS6"/>
<protein>
    <submittedName>
        <fullName evidence="1">Uncharacterized protein</fullName>
    </submittedName>
</protein>
<dbReference type="AlphaFoldDB" id="B2IWS6"/>
<evidence type="ECO:0000313" key="1">
    <source>
        <dbReference type="EMBL" id="ACC82932.1"/>
    </source>
</evidence>
<dbReference type="eggNOG" id="ENOG5031XGJ">
    <property type="taxonomic scope" value="Bacteria"/>
</dbReference>